<proteinExistence type="inferred from homology"/>
<evidence type="ECO:0000256" key="1">
    <source>
        <dbReference type="ARBA" id="ARBA00000642"/>
    </source>
</evidence>
<feature type="binding site" evidence="13">
    <location>
        <position position="163"/>
    </location>
    <ligand>
        <name>substrate</name>
    </ligand>
</feature>
<feature type="binding site" evidence="13">
    <location>
        <position position="48"/>
    </location>
    <ligand>
        <name>substrate</name>
    </ligand>
</feature>
<evidence type="ECO:0000256" key="4">
    <source>
        <dbReference type="ARBA" id="ARBA00011245"/>
    </source>
</evidence>
<keyword evidence="11 13" id="KW-0067">ATP-binding</keyword>
<evidence type="ECO:0000256" key="10">
    <source>
        <dbReference type="ARBA" id="ARBA00022777"/>
    </source>
</evidence>
<dbReference type="GO" id="GO:0006096">
    <property type="term" value="P:glycolytic process"/>
    <property type="evidence" value="ECO:0007669"/>
    <property type="project" value="UniProtKB-UniRule"/>
</dbReference>
<dbReference type="PANTHER" id="PTHR11406:SF23">
    <property type="entry name" value="PHOSPHOGLYCERATE KINASE 1, CHLOROPLASTIC-RELATED"/>
    <property type="match status" value="1"/>
</dbReference>
<evidence type="ECO:0000256" key="13">
    <source>
        <dbReference type="HAMAP-Rule" id="MF_00145"/>
    </source>
</evidence>
<feature type="binding site" evidence="13 14">
    <location>
        <begin position="71"/>
        <end position="74"/>
    </location>
    <ligand>
        <name>substrate</name>
    </ligand>
</feature>
<dbReference type="HAMAP" id="MF_00145">
    <property type="entry name" value="Phosphoglyc_kinase"/>
    <property type="match status" value="1"/>
</dbReference>
<comment type="catalytic activity">
    <reaction evidence="1 13 16">
        <text>(2R)-3-phosphoglycerate + ATP = (2R)-3-phospho-glyceroyl phosphate + ADP</text>
        <dbReference type="Rhea" id="RHEA:14801"/>
        <dbReference type="ChEBI" id="CHEBI:30616"/>
        <dbReference type="ChEBI" id="CHEBI:57604"/>
        <dbReference type="ChEBI" id="CHEBI:58272"/>
        <dbReference type="ChEBI" id="CHEBI:456216"/>
        <dbReference type="EC" id="2.7.2.3"/>
    </reaction>
</comment>
<dbReference type="GO" id="GO:0005524">
    <property type="term" value="F:ATP binding"/>
    <property type="evidence" value="ECO:0007669"/>
    <property type="project" value="UniProtKB-KW"/>
</dbReference>
<dbReference type="InterPro" id="IPR036043">
    <property type="entry name" value="Phosphoglycerate_kinase_sf"/>
</dbReference>
<dbReference type="Pfam" id="PF00162">
    <property type="entry name" value="PGK"/>
    <property type="match status" value="1"/>
</dbReference>
<keyword evidence="8 13" id="KW-0808">Transferase</keyword>
<dbReference type="GO" id="GO:0004618">
    <property type="term" value="F:phosphoglycerate kinase activity"/>
    <property type="evidence" value="ECO:0007669"/>
    <property type="project" value="UniProtKB-UniRule"/>
</dbReference>
<feature type="binding site" evidence="13 14">
    <location>
        <begin position="31"/>
        <end position="33"/>
    </location>
    <ligand>
        <name>substrate</name>
    </ligand>
</feature>
<evidence type="ECO:0000256" key="11">
    <source>
        <dbReference type="ARBA" id="ARBA00022840"/>
    </source>
</evidence>
<dbReference type="PRINTS" id="PR00477">
    <property type="entry name" value="PHGLYCKINASE"/>
</dbReference>
<feature type="binding site" evidence="14">
    <location>
        <position position="163"/>
    </location>
    <ligand>
        <name>(2R)-3-phosphoglycerate</name>
        <dbReference type="ChEBI" id="CHEBI:58272"/>
    </ligand>
</feature>
<dbReference type="Gene3D" id="3.40.50.1260">
    <property type="entry name" value="Phosphoglycerate kinase, N-terminal domain"/>
    <property type="match status" value="2"/>
</dbReference>
<evidence type="ECO:0000256" key="6">
    <source>
        <dbReference type="ARBA" id="ARBA00016471"/>
    </source>
</evidence>
<evidence type="ECO:0000256" key="5">
    <source>
        <dbReference type="ARBA" id="ARBA00013061"/>
    </source>
</evidence>
<keyword evidence="9 13" id="KW-0547">Nucleotide-binding</keyword>
<dbReference type="FunFam" id="3.40.50.1260:FF:000031">
    <property type="entry name" value="Phosphoglycerate kinase 1"/>
    <property type="match status" value="1"/>
</dbReference>
<comment type="similarity">
    <text evidence="3 13 16">Belongs to the phosphoglycerate kinase family.</text>
</comment>
<dbReference type="EC" id="2.7.2.3" evidence="5 13"/>
<evidence type="ECO:0000256" key="12">
    <source>
        <dbReference type="ARBA" id="ARBA00023152"/>
    </source>
</evidence>
<evidence type="ECO:0000256" key="9">
    <source>
        <dbReference type="ARBA" id="ARBA00022741"/>
    </source>
</evidence>
<dbReference type="EMBL" id="JEMB01003223">
    <property type="protein sequence ID" value="KYF74748.1"/>
    <property type="molecule type" value="Genomic_DNA"/>
</dbReference>
<evidence type="ECO:0000256" key="7">
    <source>
        <dbReference type="ARBA" id="ARBA00022490"/>
    </source>
</evidence>
<evidence type="ECO:0000313" key="18">
    <source>
        <dbReference type="Proteomes" id="UP000075635"/>
    </source>
</evidence>
<dbReference type="GO" id="GO:0043531">
    <property type="term" value="F:ADP binding"/>
    <property type="evidence" value="ECO:0007669"/>
    <property type="project" value="TreeGrafter"/>
</dbReference>
<gene>
    <name evidence="13 17" type="primary">pgk</name>
    <name evidence="17" type="ORF">BE17_31575</name>
</gene>
<comment type="pathway">
    <text evidence="2 13">Carbohydrate degradation; glycolysis; pyruvate from D-glyceraldehyde 3-phosphate: step 2/5.</text>
</comment>
<dbReference type="GO" id="GO:0006094">
    <property type="term" value="P:gluconeogenesis"/>
    <property type="evidence" value="ECO:0007669"/>
    <property type="project" value="TreeGrafter"/>
</dbReference>
<comment type="caution">
    <text evidence="13">Lacks conserved residue(s) required for the propagation of feature annotation.</text>
</comment>
<dbReference type="PIRSF" id="PIRSF000724">
    <property type="entry name" value="Pgk"/>
    <property type="match status" value="1"/>
</dbReference>
<dbReference type="InterPro" id="IPR001576">
    <property type="entry name" value="Phosphoglycerate_kinase"/>
</dbReference>
<feature type="binding site" evidence="13">
    <location>
        <position position="130"/>
    </location>
    <ligand>
        <name>substrate</name>
    </ligand>
</feature>
<reference evidence="17 18" key="1">
    <citation type="submission" date="2014-02" db="EMBL/GenBank/DDBJ databases">
        <title>The small core and large imbalanced accessory genome model reveals a collaborative survival strategy of Sorangium cellulosum strains in nature.</title>
        <authorList>
            <person name="Han K."/>
            <person name="Peng R."/>
            <person name="Blom J."/>
            <person name="Li Y.-Z."/>
        </authorList>
    </citation>
    <scope>NUCLEOTIDE SEQUENCE [LARGE SCALE GENOMIC DNA]</scope>
    <source>
        <strain evidence="17 18">So0011-07</strain>
    </source>
</reference>
<dbReference type="InterPro" id="IPR015911">
    <property type="entry name" value="Phosphoglycerate_kinase_CS"/>
</dbReference>
<dbReference type="PANTHER" id="PTHR11406">
    <property type="entry name" value="PHOSPHOGLYCERATE KINASE"/>
    <property type="match status" value="1"/>
</dbReference>
<comment type="subunit">
    <text evidence="4 13">Monomer.</text>
</comment>
<dbReference type="UniPathway" id="UPA00109">
    <property type="reaction ID" value="UER00185"/>
</dbReference>
<comment type="caution">
    <text evidence="17">The sequence shown here is derived from an EMBL/GenBank/DDBJ whole genome shotgun (WGS) entry which is preliminary data.</text>
</comment>
<evidence type="ECO:0000256" key="15">
    <source>
        <dbReference type="PIRSR" id="PIRSR000724-2"/>
    </source>
</evidence>
<keyword evidence="10 13" id="KW-0418">Kinase</keyword>
<feature type="binding site" evidence="13 15">
    <location>
        <begin position="361"/>
        <end position="364"/>
    </location>
    <ligand>
        <name>ATP</name>
        <dbReference type="ChEBI" id="CHEBI:30616"/>
    </ligand>
</feature>
<evidence type="ECO:0000256" key="16">
    <source>
        <dbReference type="RuleBase" id="RU000532"/>
    </source>
</evidence>
<feature type="binding site" evidence="14">
    <location>
        <position position="130"/>
    </location>
    <ligand>
        <name>(2R)-3-phosphoglycerate</name>
        <dbReference type="ChEBI" id="CHEBI:58272"/>
    </ligand>
</feature>
<keyword evidence="7 13" id="KW-0963">Cytoplasm</keyword>
<dbReference type="GO" id="GO:0005829">
    <property type="term" value="C:cytosol"/>
    <property type="evidence" value="ECO:0007669"/>
    <property type="project" value="TreeGrafter"/>
</dbReference>
<protein>
    <recommendedName>
        <fullName evidence="6 13">Phosphoglycerate kinase</fullName>
        <ecNumber evidence="5 13">2.7.2.3</ecNumber>
    </recommendedName>
</protein>
<keyword evidence="12 13" id="KW-0324">Glycolysis</keyword>
<evidence type="ECO:0000256" key="2">
    <source>
        <dbReference type="ARBA" id="ARBA00004838"/>
    </source>
</evidence>
<dbReference type="FunFam" id="3.40.50.1260:FF:000006">
    <property type="entry name" value="Phosphoglycerate kinase"/>
    <property type="match status" value="1"/>
</dbReference>
<dbReference type="SUPFAM" id="SSF53748">
    <property type="entry name" value="Phosphoglycerate kinase"/>
    <property type="match status" value="1"/>
</dbReference>
<name>A0A150R4J3_SORCE</name>
<evidence type="ECO:0000256" key="14">
    <source>
        <dbReference type="PIRSR" id="PIRSR000724-1"/>
    </source>
</evidence>
<feature type="binding site" evidence="13 15">
    <location>
        <position position="214"/>
    </location>
    <ligand>
        <name>ATP</name>
        <dbReference type="ChEBI" id="CHEBI:30616"/>
    </ligand>
</feature>
<evidence type="ECO:0000256" key="3">
    <source>
        <dbReference type="ARBA" id="ARBA00008982"/>
    </source>
</evidence>
<dbReference type="Proteomes" id="UP000075635">
    <property type="component" value="Unassembled WGS sequence"/>
</dbReference>
<evidence type="ECO:0000256" key="8">
    <source>
        <dbReference type="ARBA" id="ARBA00022679"/>
    </source>
</evidence>
<sequence>MKLTGIRSIEDLAAAGDAAGLSGKRVFIRVDFNVPLDKKTGKITDDSRIREAIPTIKLAVEAGAKVILASHLGRPKPGKTEGLSLEPCGGRLSELTGYEVHLPDDCIGDSPKKVIYDLRAGQICLLENLRFHPEEEKDDEGFARQLAELCDVYVDDAFGAVHRAHASVHALPRLVRERAAGLLLLKELKALSRLIDRPEKPYVAVLGGAKVSDKIDVVEALLNVVDTLCIGGAMANTFLAAQGKNVQKSRIEEDKLPLARTIMSKARDRGIQLLLPVDVVVASGIDATQGESASVDSIPEGTMALDIGPRSVELFGKAIEKAKTVFWNGPMGLFETPAFSKGTFDVARIMSSASGFTVVGGGDSAAAVKVAGEQIAQGFNHISTGGGASLELIEGKKLPGVEALRSAEVSE</sequence>
<organism evidence="17 18">
    <name type="scientific">Sorangium cellulosum</name>
    <name type="common">Polyangium cellulosum</name>
    <dbReference type="NCBI Taxonomy" id="56"/>
    <lineage>
        <taxon>Bacteria</taxon>
        <taxon>Pseudomonadati</taxon>
        <taxon>Myxococcota</taxon>
        <taxon>Polyangia</taxon>
        <taxon>Polyangiales</taxon>
        <taxon>Polyangiaceae</taxon>
        <taxon>Sorangium</taxon>
    </lineage>
</organism>
<evidence type="ECO:0000313" key="17">
    <source>
        <dbReference type="EMBL" id="KYF74748.1"/>
    </source>
</evidence>
<dbReference type="AlphaFoldDB" id="A0A150R4J3"/>
<comment type="subcellular location">
    <subcellularLocation>
        <location evidence="13">Cytoplasm</location>
    </subcellularLocation>
</comment>
<feature type="binding site" evidence="14">
    <location>
        <position position="48"/>
    </location>
    <ligand>
        <name>(2R)-3-phosphoglycerate</name>
        <dbReference type="ChEBI" id="CHEBI:58272"/>
    </ligand>
</feature>
<accession>A0A150R4J3</accession>
<dbReference type="PROSITE" id="PS00111">
    <property type="entry name" value="PGLYCERATE_KINASE"/>
    <property type="match status" value="1"/>
</dbReference>
<dbReference type="InterPro" id="IPR015824">
    <property type="entry name" value="Phosphoglycerate_kinase_N"/>
</dbReference>
<feature type="binding site" evidence="13 15">
    <location>
        <position position="335"/>
    </location>
    <ligand>
        <name>ATP</name>
        <dbReference type="ChEBI" id="CHEBI:30616"/>
    </ligand>
</feature>